<dbReference type="SUPFAM" id="SSF56235">
    <property type="entry name" value="N-terminal nucleophile aminohydrolases (Ntn hydrolases)"/>
    <property type="match status" value="1"/>
</dbReference>
<evidence type="ECO:0000256" key="3">
    <source>
        <dbReference type="ARBA" id="ARBA00022801"/>
    </source>
</evidence>
<evidence type="ECO:0000256" key="2">
    <source>
        <dbReference type="ARBA" id="ARBA00006625"/>
    </source>
</evidence>
<dbReference type="InterPro" id="IPR029132">
    <property type="entry name" value="CBAH/NAAA_C"/>
</dbReference>
<keyword evidence="3 11" id="KW-0378">Hydrolase</keyword>
<comment type="caution">
    <text evidence="11">The sequence shown here is derived from an EMBL/GenBank/DDBJ whole genome shotgun (WGS) entry which is preliminary data.</text>
</comment>
<evidence type="ECO:0000313" key="11">
    <source>
        <dbReference type="EMBL" id="MDZ5758947.1"/>
    </source>
</evidence>
<evidence type="ECO:0000259" key="10">
    <source>
        <dbReference type="Pfam" id="PF02275"/>
    </source>
</evidence>
<evidence type="ECO:0000256" key="5">
    <source>
        <dbReference type="ARBA" id="ARBA00044769"/>
    </source>
</evidence>
<feature type="domain" description="Choloylglycine hydrolase/NAAA C-terminal" evidence="10">
    <location>
        <begin position="2"/>
        <end position="311"/>
    </location>
</feature>
<comment type="pathway">
    <text evidence="1">Lipid metabolism; bile acid biosynthesis.</text>
</comment>
<evidence type="ECO:0000256" key="6">
    <source>
        <dbReference type="ARBA" id="ARBA00044804"/>
    </source>
</evidence>
<dbReference type="EMBL" id="JAVBVO010000003">
    <property type="protein sequence ID" value="MDZ5758947.1"/>
    <property type="molecule type" value="Genomic_DNA"/>
</dbReference>
<sequence>MCTAVTYVTNDHYFGRNLDLDFSYNETVTITPRNFVFPYRHVSDISQHYAIIGMATVVNNYPLYYDATNEKGLSMAGLNFPENAVYFPEATGKDNIAPFEFIPWLLGQCGTIKEVKELLEKINLVNTNFSEELPLSPLHWMITDQQESIVVEQTKNGLAIYENPVGVMTNNPTFDYQLFNLNNYRHVSPITPNNLFSKEIDLDIYSRGMGGIGLPGDLSSASRFVKVAFTKLNSVSGTSESESISQFFQILGSVTQQRGLCDVGDGKYEYTIYSSCCNMDKGIYYYTTYENSQITGVDMHKENLDGTKLVNYPLVSGQQINFVN</sequence>
<evidence type="ECO:0000256" key="7">
    <source>
        <dbReference type="ARBA" id="ARBA00044806"/>
    </source>
</evidence>
<dbReference type="Proteomes" id="UP001290462">
    <property type="component" value="Unassembled WGS sequence"/>
</dbReference>
<comment type="similarity">
    <text evidence="2">Belongs to the peptidase C59 family.</text>
</comment>
<reference evidence="11" key="1">
    <citation type="submission" date="2023-08" db="EMBL/GenBank/DDBJ databases">
        <title>Genomic characterization of piscicolin 126 produced by Carnobacterium maltaromaticum CM22 strain isolated from salmon (Salmo salar).</title>
        <authorList>
            <person name="Gonzalez-Gragera E."/>
            <person name="Garcia-Lopez J.D."/>
            <person name="Teso-Perez C."/>
            <person name="Gimenez-Hernandez I."/>
            <person name="Peralta-Sanchez J.M."/>
            <person name="Valdivia E."/>
            <person name="Montalban-Lopez M."/>
            <person name="Martin-Platero A.M."/>
            <person name="Banos A."/>
            <person name="Martinez-Bueno M."/>
        </authorList>
    </citation>
    <scope>NUCLEOTIDE SEQUENCE</scope>
    <source>
        <strain evidence="11">CM22</strain>
    </source>
</reference>
<dbReference type="RefSeq" id="WP_322808973.1">
    <property type="nucleotide sequence ID" value="NZ_JAVBVO010000003.1"/>
</dbReference>
<name>A0AAW9JR58_CARML</name>
<evidence type="ECO:0000256" key="4">
    <source>
        <dbReference type="ARBA" id="ARBA00023098"/>
    </source>
</evidence>
<dbReference type="GO" id="GO:0006629">
    <property type="term" value="P:lipid metabolic process"/>
    <property type="evidence" value="ECO:0007669"/>
    <property type="project" value="UniProtKB-KW"/>
</dbReference>
<comment type="catalytic activity">
    <reaction evidence="9">
        <text>taurodeoxycholate + H2O = deoxycholate + taurine</text>
        <dbReference type="Rhea" id="RHEA:47556"/>
        <dbReference type="ChEBI" id="CHEBI:15377"/>
        <dbReference type="ChEBI" id="CHEBI:23614"/>
        <dbReference type="ChEBI" id="CHEBI:36261"/>
        <dbReference type="ChEBI" id="CHEBI:507393"/>
    </reaction>
    <physiologicalReaction direction="left-to-right" evidence="9">
        <dbReference type="Rhea" id="RHEA:47557"/>
    </physiologicalReaction>
</comment>
<dbReference type="InterPro" id="IPR029055">
    <property type="entry name" value="Ntn_hydrolases_N"/>
</dbReference>
<evidence type="ECO:0000256" key="1">
    <source>
        <dbReference type="ARBA" id="ARBA00004860"/>
    </source>
</evidence>
<evidence type="ECO:0000256" key="9">
    <source>
        <dbReference type="ARBA" id="ARBA00048897"/>
    </source>
</evidence>
<dbReference type="PANTHER" id="PTHR35527:SF2">
    <property type="entry name" value="HYDROLASE"/>
    <property type="match status" value="1"/>
</dbReference>
<protein>
    <recommendedName>
        <fullName evidence="5">choloylglycine hydrolase</fullName>
        <ecNumber evidence="5">3.5.1.24</ecNumber>
    </recommendedName>
    <alternativeName>
        <fullName evidence="6">Bile salt hydrolase</fullName>
    </alternativeName>
    <alternativeName>
        <fullName evidence="7">Choloylglycine hydrolase</fullName>
    </alternativeName>
</protein>
<evidence type="ECO:0000256" key="8">
    <source>
        <dbReference type="ARBA" id="ARBA00047285"/>
    </source>
</evidence>
<accession>A0AAW9JR58</accession>
<gene>
    <name evidence="11" type="primary">bsh</name>
    <name evidence="11" type="ORF">RAK27_09795</name>
</gene>
<organism evidence="11 12">
    <name type="scientific">Carnobacterium maltaromaticum</name>
    <name type="common">Carnobacterium piscicola</name>
    <dbReference type="NCBI Taxonomy" id="2751"/>
    <lineage>
        <taxon>Bacteria</taxon>
        <taxon>Bacillati</taxon>
        <taxon>Bacillota</taxon>
        <taxon>Bacilli</taxon>
        <taxon>Lactobacillales</taxon>
        <taxon>Carnobacteriaceae</taxon>
        <taxon>Carnobacterium</taxon>
    </lineage>
</organism>
<comment type="catalytic activity">
    <reaction evidence="8">
        <text>cholate + taurine = taurocholate + H2O</text>
        <dbReference type="Rhea" id="RHEA:47108"/>
        <dbReference type="ChEBI" id="CHEBI:15377"/>
        <dbReference type="ChEBI" id="CHEBI:29747"/>
        <dbReference type="ChEBI" id="CHEBI:36257"/>
        <dbReference type="ChEBI" id="CHEBI:507393"/>
    </reaction>
    <physiologicalReaction direction="right-to-left" evidence="8">
        <dbReference type="Rhea" id="RHEA:47110"/>
    </physiologicalReaction>
</comment>
<dbReference type="AlphaFoldDB" id="A0AAW9JR58"/>
<dbReference type="Pfam" id="PF02275">
    <property type="entry name" value="CBAH"/>
    <property type="match status" value="1"/>
</dbReference>
<proteinExistence type="inferred from homology"/>
<dbReference type="Gene3D" id="3.60.60.10">
    <property type="entry name" value="Penicillin V Acylase, Chain A"/>
    <property type="match status" value="1"/>
</dbReference>
<dbReference type="NCBIfam" id="NF038245">
    <property type="entry name" value="bile_salt_hydro"/>
    <property type="match status" value="1"/>
</dbReference>
<dbReference type="InterPro" id="IPR047711">
    <property type="entry name" value="CBAH"/>
</dbReference>
<dbReference type="GO" id="GO:0045302">
    <property type="term" value="F:choloylglycine hydrolase activity"/>
    <property type="evidence" value="ECO:0007669"/>
    <property type="project" value="UniProtKB-EC"/>
</dbReference>
<keyword evidence="4" id="KW-0443">Lipid metabolism</keyword>
<dbReference type="PANTHER" id="PTHR35527">
    <property type="entry name" value="CHOLOYLGLYCINE HYDROLASE"/>
    <property type="match status" value="1"/>
</dbReference>
<dbReference type="EC" id="3.5.1.24" evidence="5"/>
<evidence type="ECO:0000313" key="12">
    <source>
        <dbReference type="Proteomes" id="UP001290462"/>
    </source>
</evidence>
<dbReference type="InterPro" id="IPR052193">
    <property type="entry name" value="Peptidase_C59"/>
</dbReference>
<dbReference type="CDD" id="cd00542">
    <property type="entry name" value="Ntn_PVA"/>
    <property type="match status" value="1"/>
</dbReference>